<dbReference type="InterPro" id="IPR024965">
    <property type="entry name" value="Putative_integrase"/>
</dbReference>
<organism evidence="2 3">
    <name type="scientific">Camelimonas fluminis</name>
    <dbReference type="NCBI Taxonomy" id="1576911"/>
    <lineage>
        <taxon>Bacteria</taxon>
        <taxon>Pseudomonadati</taxon>
        <taxon>Pseudomonadota</taxon>
        <taxon>Alphaproteobacteria</taxon>
        <taxon>Hyphomicrobiales</taxon>
        <taxon>Chelatococcaceae</taxon>
        <taxon>Camelimonas</taxon>
    </lineage>
</organism>
<comment type="caution">
    <text evidence="2">The sequence shown here is derived from an EMBL/GenBank/DDBJ whole genome shotgun (WGS) entry which is preliminary data.</text>
</comment>
<gene>
    <name evidence="2" type="ORF">ACFONL_01635</name>
</gene>
<name>A0ABV7UBR1_9HYPH</name>
<evidence type="ECO:0000313" key="2">
    <source>
        <dbReference type="EMBL" id="MFC3636090.1"/>
    </source>
</evidence>
<sequence>MRVARQRYNGRSSDLTFSWLAREHGEGWLPWQQYAAEWMATQDAGVATKLKSLRHFFVTYLIRYAAYAKDVTAFFKGHAGHRSSSQEFVDALRAVGVNEQSSFAKGVSHIVAFVDYVIKQHYSVEDDYGVKRPIVLNPFESIRREDSTQETVRNPLPYRYIQQLRQMLCPYPLGHGQLDTPEGFDKSPPWAKRHFRDWSWAHDNVPYAWFEVEPEIIDHNDLDCVFRTKVVARKNKKIRIHQMWSPVVAMFLLVKLHLPLRTNQVRFLDSGEADTWRYEGGRWVANIHPFVYGSKRRPYAKGVFRRNYDSMTEAYATALYVSTNKTADRNKSEMDRGYTIPWQHEELLCWLEKLRNWQEKYNPITAPTSGSELGRKHVTQIKSESALRAMGEYCFLFRDASAKSAEDRSKPITDLPCTLSWYRLLLQLERNLSASGHRLSDGSALRLVEYYPEGTRDGAKAKTLFPLHSLRVSLITAYTMDTALPLPVVSKLLAGHTRLLMTIYYNKITPSVMAEKMQEAHAALDAKALASLHTFLKDAELAQIQTRTAYNSEESVEAAIANRNPIGWEHRSAGLCLVGGNTVRSDELSTLGGCWNGGPVVKEAASAYSRVYAPVPHGPENCIRCRWFITDASYLTALNSQFNQISYKAHQAASLAMEIEGELEALNDELFFAEERGAPFTRHYELQVLQRRYEKQIVEADEHAKDFIACFNLIRRLMDIETRRGETDEGQKLVAVGSDQDLKVSMRLIETNSELLHLSLLCEDAELHPDLQDDLRKTPAISKRTLALSRMMMQKGYKPLLMEMDERAQLIAANALVRKMAKIAHPTDKLQGYRIAANYIEAQQYLVDDELLEAGIEDMRQVAPLALASIKQRLIQHEEVI</sequence>
<evidence type="ECO:0000256" key="1">
    <source>
        <dbReference type="SAM" id="Coils"/>
    </source>
</evidence>
<dbReference type="EMBL" id="JBHRYC010000018">
    <property type="protein sequence ID" value="MFC3636090.1"/>
    <property type="molecule type" value="Genomic_DNA"/>
</dbReference>
<dbReference type="Proteomes" id="UP001595704">
    <property type="component" value="Unassembled WGS sequence"/>
</dbReference>
<keyword evidence="3" id="KW-1185">Reference proteome</keyword>
<accession>A0ABV7UBR1</accession>
<dbReference type="RefSeq" id="WP_191320830.1">
    <property type="nucleotide sequence ID" value="NZ_BNCG01000026.1"/>
</dbReference>
<dbReference type="Pfam" id="PF13009">
    <property type="entry name" value="Integrase_2"/>
    <property type="match status" value="1"/>
</dbReference>
<evidence type="ECO:0000313" key="3">
    <source>
        <dbReference type="Proteomes" id="UP001595704"/>
    </source>
</evidence>
<reference evidence="3" key="1">
    <citation type="journal article" date="2019" name="Int. J. Syst. Evol. Microbiol.">
        <title>The Global Catalogue of Microorganisms (GCM) 10K type strain sequencing project: providing services to taxonomists for standard genome sequencing and annotation.</title>
        <authorList>
            <consortium name="The Broad Institute Genomics Platform"/>
            <consortium name="The Broad Institute Genome Sequencing Center for Infectious Disease"/>
            <person name="Wu L."/>
            <person name="Ma J."/>
        </authorList>
    </citation>
    <scope>NUCLEOTIDE SEQUENCE [LARGE SCALE GENOMIC DNA]</scope>
    <source>
        <strain evidence="3">KCTC 42282</strain>
    </source>
</reference>
<protein>
    <submittedName>
        <fullName evidence="2">VPA1269 family protein</fullName>
    </submittedName>
</protein>
<keyword evidence="1" id="KW-0175">Coiled coil</keyword>
<proteinExistence type="predicted"/>
<feature type="coiled-coil region" evidence="1">
    <location>
        <begin position="649"/>
        <end position="676"/>
    </location>
</feature>